<evidence type="ECO:0000256" key="2">
    <source>
        <dbReference type="ARBA" id="ARBA00008335"/>
    </source>
</evidence>
<feature type="transmembrane region" description="Helical" evidence="7">
    <location>
        <begin position="276"/>
        <end position="293"/>
    </location>
</feature>
<dbReference type="OrthoDB" id="44917at2"/>
<dbReference type="GO" id="GO:0012505">
    <property type="term" value="C:endomembrane system"/>
    <property type="evidence" value="ECO:0007669"/>
    <property type="project" value="UniProtKB-SubCell"/>
</dbReference>
<evidence type="ECO:0000313" key="10">
    <source>
        <dbReference type="Proteomes" id="UP000190395"/>
    </source>
</evidence>
<reference evidence="9 10" key="1">
    <citation type="submission" date="2017-02" db="EMBL/GenBank/DDBJ databases">
        <authorList>
            <person name="Peterson S.W."/>
        </authorList>
    </citation>
    <scope>NUCLEOTIDE SEQUENCE [LARGE SCALE GENOMIC DNA]</scope>
    <source>
        <strain evidence="9 10">ATCC BAA-909</strain>
    </source>
</reference>
<feature type="transmembrane region" description="Helical" evidence="7">
    <location>
        <begin position="40"/>
        <end position="62"/>
    </location>
</feature>
<feature type="transmembrane region" description="Helical" evidence="7">
    <location>
        <begin position="331"/>
        <end position="354"/>
    </location>
</feature>
<feature type="transmembrane region" description="Helical" evidence="7">
    <location>
        <begin position="204"/>
        <end position="223"/>
    </location>
</feature>
<keyword evidence="10" id="KW-1185">Reference proteome</keyword>
<dbReference type="PANTHER" id="PTHR23514:SF3">
    <property type="entry name" value="BYPASS OF STOP CODON PROTEIN 6"/>
    <property type="match status" value="1"/>
</dbReference>
<dbReference type="PROSITE" id="PS50850">
    <property type="entry name" value="MFS"/>
    <property type="match status" value="1"/>
</dbReference>
<proteinExistence type="inferred from homology"/>
<dbReference type="GO" id="GO:0016020">
    <property type="term" value="C:membrane"/>
    <property type="evidence" value="ECO:0007669"/>
    <property type="project" value="TreeGrafter"/>
</dbReference>
<sequence>MEKKVNFRKFLPNYFSFFVNGSVVLIVGAILPYVIDEAKISFAVAGSLLSFFAIGNFLASFVNPFLTRLVGRKISIFITSLFMPLSLLGLSFLPHVSVMLLLFILLGISRGCYSVINNAYINENSDGTPVALNILHMVFAIGAFLAPMVMSLFFKFDFTWRAIVYTLAIASFCSAVYMLTLDLTPKTVAAEKTERESLAKKSPFWKQPLFYLSGFLLFFYLGLENCVNGWFVTYFKNTGIMSPAFANSLVSFTWLAVLFGRLLTAYISRKIKKQNIILFDCIITAIFFILLISTKNLGIITFAIIGLGLFFAGIYPTTVSNASDAIVGSDLGTSMLLAIAALGGIVTPQIVGIVADKIGLVGAICILLVNASVMIVISVVNFLLKRKSERLEK</sequence>
<dbReference type="SUPFAM" id="SSF103473">
    <property type="entry name" value="MFS general substrate transporter"/>
    <property type="match status" value="1"/>
</dbReference>
<dbReference type="GO" id="GO:0022857">
    <property type="term" value="F:transmembrane transporter activity"/>
    <property type="evidence" value="ECO:0007669"/>
    <property type="project" value="InterPro"/>
</dbReference>
<feature type="transmembrane region" description="Helical" evidence="7">
    <location>
        <begin position="99"/>
        <end position="120"/>
    </location>
</feature>
<dbReference type="STRING" id="225004.SAMN02745152_01679"/>
<dbReference type="Pfam" id="PF07690">
    <property type="entry name" value="MFS_1"/>
    <property type="match status" value="1"/>
</dbReference>
<feature type="transmembrane region" description="Helical" evidence="7">
    <location>
        <begin position="12"/>
        <end position="34"/>
    </location>
</feature>
<protein>
    <submittedName>
        <fullName evidence="9">Fucose permease</fullName>
    </submittedName>
</protein>
<dbReference type="InterPro" id="IPR036259">
    <property type="entry name" value="MFS_trans_sf"/>
</dbReference>
<keyword evidence="3" id="KW-0813">Transport</keyword>
<evidence type="ECO:0000259" key="8">
    <source>
        <dbReference type="PROSITE" id="PS50850"/>
    </source>
</evidence>
<organism evidence="9 10">
    <name type="scientific">Treponema berlinense</name>
    <dbReference type="NCBI Taxonomy" id="225004"/>
    <lineage>
        <taxon>Bacteria</taxon>
        <taxon>Pseudomonadati</taxon>
        <taxon>Spirochaetota</taxon>
        <taxon>Spirochaetia</taxon>
        <taxon>Spirochaetales</taxon>
        <taxon>Treponemataceae</taxon>
        <taxon>Treponema</taxon>
    </lineage>
</organism>
<accession>A0A1T4PQZ4</accession>
<dbReference type="GeneID" id="303367910"/>
<comment type="similarity">
    <text evidence="2">Belongs to the major facilitator superfamily.</text>
</comment>
<keyword evidence="5 7" id="KW-1133">Transmembrane helix</keyword>
<feature type="transmembrane region" description="Helical" evidence="7">
    <location>
        <begin position="132"/>
        <end position="156"/>
    </location>
</feature>
<feature type="transmembrane region" description="Helical" evidence="7">
    <location>
        <begin position="299"/>
        <end position="319"/>
    </location>
</feature>
<dbReference type="AlphaFoldDB" id="A0A1T4PQZ4"/>
<feature type="transmembrane region" description="Helical" evidence="7">
    <location>
        <begin position="243"/>
        <end position="264"/>
    </location>
</feature>
<evidence type="ECO:0000256" key="4">
    <source>
        <dbReference type="ARBA" id="ARBA00022692"/>
    </source>
</evidence>
<gene>
    <name evidence="9" type="ORF">SAMN02745152_01679</name>
</gene>
<evidence type="ECO:0000256" key="5">
    <source>
        <dbReference type="ARBA" id="ARBA00022989"/>
    </source>
</evidence>
<evidence type="ECO:0000256" key="6">
    <source>
        <dbReference type="ARBA" id="ARBA00023136"/>
    </source>
</evidence>
<keyword evidence="4 7" id="KW-0812">Transmembrane</keyword>
<feature type="transmembrane region" description="Helical" evidence="7">
    <location>
        <begin position="74"/>
        <end position="93"/>
    </location>
</feature>
<name>A0A1T4PQZ4_9SPIR</name>
<feature type="domain" description="Major facilitator superfamily (MFS) profile" evidence="8">
    <location>
        <begin position="9"/>
        <end position="389"/>
    </location>
</feature>
<feature type="transmembrane region" description="Helical" evidence="7">
    <location>
        <begin position="360"/>
        <end position="384"/>
    </location>
</feature>
<comment type="subcellular location">
    <subcellularLocation>
        <location evidence="1">Endomembrane system</location>
        <topology evidence="1">Multi-pass membrane protein</topology>
    </subcellularLocation>
</comment>
<dbReference type="PANTHER" id="PTHR23514">
    <property type="entry name" value="BYPASS OF STOP CODON PROTEIN 6"/>
    <property type="match status" value="1"/>
</dbReference>
<dbReference type="EMBL" id="FUXC01000010">
    <property type="protein sequence ID" value="SJZ93953.1"/>
    <property type="molecule type" value="Genomic_DNA"/>
</dbReference>
<keyword evidence="6 7" id="KW-0472">Membrane</keyword>
<dbReference type="RefSeq" id="WP_078931414.1">
    <property type="nucleotide sequence ID" value="NZ_FUXC01000010.1"/>
</dbReference>
<dbReference type="Gene3D" id="1.20.1250.20">
    <property type="entry name" value="MFS general substrate transporter like domains"/>
    <property type="match status" value="2"/>
</dbReference>
<evidence type="ECO:0000256" key="3">
    <source>
        <dbReference type="ARBA" id="ARBA00022448"/>
    </source>
</evidence>
<feature type="transmembrane region" description="Helical" evidence="7">
    <location>
        <begin position="162"/>
        <end position="183"/>
    </location>
</feature>
<evidence type="ECO:0000256" key="7">
    <source>
        <dbReference type="SAM" id="Phobius"/>
    </source>
</evidence>
<dbReference type="InterPro" id="IPR020846">
    <property type="entry name" value="MFS_dom"/>
</dbReference>
<dbReference type="InterPro" id="IPR011701">
    <property type="entry name" value="MFS"/>
</dbReference>
<dbReference type="Proteomes" id="UP000190395">
    <property type="component" value="Unassembled WGS sequence"/>
</dbReference>
<evidence type="ECO:0000256" key="1">
    <source>
        <dbReference type="ARBA" id="ARBA00004127"/>
    </source>
</evidence>
<dbReference type="InterPro" id="IPR051788">
    <property type="entry name" value="MFS_Transporter"/>
</dbReference>
<evidence type="ECO:0000313" key="9">
    <source>
        <dbReference type="EMBL" id="SJZ93953.1"/>
    </source>
</evidence>